<evidence type="ECO:0000313" key="3">
    <source>
        <dbReference type="Proteomes" id="UP000029120"/>
    </source>
</evidence>
<feature type="region of interest" description="Disordered" evidence="1">
    <location>
        <begin position="1"/>
        <end position="75"/>
    </location>
</feature>
<sequence length="75" mass="8808">MRRAKTKRGERKSKRVEQLNDTKDEEDGKNDGIPSYRGDNLKLQRFTKEEIRATTWRDKSFKGHNDSPKKTTGQI</sequence>
<evidence type="ECO:0000313" key="2">
    <source>
        <dbReference type="EMBL" id="KFK35725.1"/>
    </source>
</evidence>
<dbReference type="AlphaFoldDB" id="A0A087H0S3"/>
<reference evidence="3" key="1">
    <citation type="journal article" date="2015" name="Nat. Plants">
        <title>Genome expansion of Arabis alpina linked with retrotransposition and reduced symmetric DNA methylation.</title>
        <authorList>
            <person name="Willing E.M."/>
            <person name="Rawat V."/>
            <person name="Mandakova T."/>
            <person name="Maumus F."/>
            <person name="James G.V."/>
            <person name="Nordstroem K.J."/>
            <person name="Becker C."/>
            <person name="Warthmann N."/>
            <person name="Chica C."/>
            <person name="Szarzynska B."/>
            <person name="Zytnicki M."/>
            <person name="Albani M.C."/>
            <person name="Kiefer C."/>
            <person name="Bergonzi S."/>
            <person name="Castaings L."/>
            <person name="Mateos J.L."/>
            <person name="Berns M.C."/>
            <person name="Bujdoso N."/>
            <person name="Piofczyk T."/>
            <person name="de Lorenzo L."/>
            <person name="Barrero-Sicilia C."/>
            <person name="Mateos I."/>
            <person name="Piednoel M."/>
            <person name="Hagmann J."/>
            <person name="Chen-Min-Tao R."/>
            <person name="Iglesias-Fernandez R."/>
            <person name="Schuster S.C."/>
            <person name="Alonso-Blanco C."/>
            <person name="Roudier F."/>
            <person name="Carbonero P."/>
            <person name="Paz-Ares J."/>
            <person name="Davis S.J."/>
            <person name="Pecinka A."/>
            <person name="Quesneville H."/>
            <person name="Colot V."/>
            <person name="Lysak M.A."/>
            <person name="Weigel D."/>
            <person name="Coupland G."/>
            <person name="Schneeberger K."/>
        </authorList>
    </citation>
    <scope>NUCLEOTIDE SEQUENCE [LARGE SCALE GENOMIC DNA]</scope>
    <source>
        <strain evidence="3">cv. Pajares</strain>
    </source>
</reference>
<organism evidence="2 3">
    <name type="scientific">Arabis alpina</name>
    <name type="common">Alpine rock-cress</name>
    <dbReference type="NCBI Taxonomy" id="50452"/>
    <lineage>
        <taxon>Eukaryota</taxon>
        <taxon>Viridiplantae</taxon>
        <taxon>Streptophyta</taxon>
        <taxon>Embryophyta</taxon>
        <taxon>Tracheophyta</taxon>
        <taxon>Spermatophyta</taxon>
        <taxon>Magnoliopsida</taxon>
        <taxon>eudicotyledons</taxon>
        <taxon>Gunneridae</taxon>
        <taxon>Pentapetalae</taxon>
        <taxon>rosids</taxon>
        <taxon>malvids</taxon>
        <taxon>Brassicales</taxon>
        <taxon>Brassicaceae</taxon>
        <taxon>Arabideae</taxon>
        <taxon>Arabis</taxon>
    </lineage>
</organism>
<dbReference type="Proteomes" id="UP000029120">
    <property type="component" value="Chromosome 4"/>
</dbReference>
<name>A0A087H0S3_ARAAL</name>
<evidence type="ECO:0000256" key="1">
    <source>
        <dbReference type="SAM" id="MobiDB-lite"/>
    </source>
</evidence>
<feature type="compositionally biased region" description="Basic residues" evidence="1">
    <location>
        <begin position="1"/>
        <end position="14"/>
    </location>
</feature>
<feature type="compositionally biased region" description="Basic and acidic residues" evidence="1">
    <location>
        <begin position="39"/>
        <end position="69"/>
    </location>
</feature>
<accession>A0A087H0S3</accession>
<gene>
    <name evidence="2" type="ordered locus">AALP_Aa4g028800</name>
</gene>
<protein>
    <submittedName>
        <fullName evidence="2">Uncharacterized protein</fullName>
    </submittedName>
</protein>
<dbReference type="EMBL" id="CM002872">
    <property type="protein sequence ID" value="KFK35725.1"/>
    <property type="molecule type" value="Genomic_DNA"/>
</dbReference>
<proteinExistence type="predicted"/>
<keyword evidence="3" id="KW-1185">Reference proteome</keyword>
<dbReference type="Gramene" id="KFK35725">
    <property type="protein sequence ID" value="KFK35725"/>
    <property type="gene ID" value="AALP_AA4G028800"/>
</dbReference>